<evidence type="ECO:0000313" key="8">
    <source>
        <dbReference type="Proteomes" id="UP000176431"/>
    </source>
</evidence>
<feature type="domain" description="Zinc finger DksA/TraR C4-type" evidence="6">
    <location>
        <begin position="96"/>
        <end position="119"/>
    </location>
</feature>
<evidence type="ECO:0000256" key="3">
    <source>
        <dbReference type="ARBA" id="ARBA00022833"/>
    </source>
</evidence>
<dbReference type="SUPFAM" id="SSF57716">
    <property type="entry name" value="Glucocorticoid receptor-like (DNA-binding domain)"/>
    <property type="match status" value="1"/>
</dbReference>
<dbReference type="EMBL" id="MEYK01000036">
    <property type="protein sequence ID" value="OGD24686.1"/>
    <property type="molecule type" value="Genomic_DNA"/>
</dbReference>
<keyword evidence="2" id="KW-0863">Zinc-finger</keyword>
<name>A0A1F5B293_9BACT</name>
<dbReference type="AlphaFoldDB" id="A0A1F5B293"/>
<evidence type="ECO:0000256" key="2">
    <source>
        <dbReference type="ARBA" id="ARBA00022771"/>
    </source>
</evidence>
<evidence type="ECO:0000256" key="1">
    <source>
        <dbReference type="ARBA" id="ARBA00022723"/>
    </source>
</evidence>
<evidence type="ECO:0000313" key="7">
    <source>
        <dbReference type="EMBL" id="OGD24686.1"/>
    </source>
</evidence>
<comment type="caution">
    <text evidence="7">The sequence shown here is derived from an EMBL/GenBank/DDBJ whole genome shotgun (WGS) entry which is preliminary data.</text>
</comment>
<accession>A0A1F5B293</accession>
<gene>
    <name evidence="7" type="ORF">A2819_03045</name>
</gene>
<keyword evidence="1" id="KW-0479">Metal-binding</keyword>
<dbReference type="GO" id="GO:0008270">
    <property type="term" value="F:zinc ion binding"/>
    <property type="evidence" value="ECO:0007669"/>
    <property type="project" value="UniProtKB-KW"/>
</dbReference>
<dbReference type="Proteomes" id="UP000176431">
    <property type="component" value="Unassembled WGS sequence"/>
</dbReference>
<protein>
    <recommendedName>
        <fullName evidence="6">Zinc finger DksA/TraR C4-type domain-containing protein</fullName>
    </recommendedName>
</protein>
<organism evidence="7 8">
    <name type="scientific">Candidatus Azambacteria bacterium RIFCSPHIGHO2_01_FULL_40_24</name>
    <dbReference type="NCBI Taxonomy" id="1797301"/>
    <lineage>
        <taxon>Bacteria</taxon>
        <taxon>Candidatus Azamiibacteriota</taxon>
    </lineage>
</organism>
<dbReference type="InterPro" id="IPR000962">
    <property type="entry name" value="Znf_DskA_TraR"/>
</dbReference>
<feature type="zinc finger region" description="dksA C4-type" evidence="4">
    <location>
        <begin position="101"/>
        <end position="125"/>
    </location>
</feature>
<dbReference type="PROSITE" id="PS51128">
    <property type="entry name" value="ZF_DKSA_2"/>
    <property type="match status" value="1"/>
</dbReference>
<proteinExistence type="predicted"/>
<evidence type="ECO:0000256" key="5">
    <source>
        <dbReference type="SAM" id="MobiDB-lite"/>
    </source>
</evidence>
<dbReference type="Pfam" id="PF01258">
    <property type="entry name" value="zf-dskA_traR"/>
    <property type="match status" value="1"/>
</dbReference>
<dbReference type="Gene3D" id="1.20.120.910">
    <property type="entry name" value="DksA, coiled-coil domain"/>
    <property type="match status" value="1"/>
</dbReference>
<feature type="compositionally biased region" description="Acidic residues" evidence="5">
    <location>
        <begin position="55"/>
        <end position="68"/>
    </location>
</feature>
<evidence type="ECO:0000259" key="6">
    <source>
        <dbReference type="Pfam" id="PF01258"/>
    </source>
</evidence>
<evidence type="ECO:0000256" key="4">
    <source>
        <dbReference type="PROSITE-ProRule" id="PRU00510"/>
    </source>
</evidence>
<sequence length="129" mass="14630">MLNDQTLNELKTALLKERDLLIKELETIAAPDPNLPGDWDVKHEEWGEDQITSNEELETGESVNESDEDMKNKALSDRLELQLKEVNDALIRMEKGNYGICETCQKEIPIERLKANPSAKADIEHTNGI</sequence>
<dbReference type="PANTHER" id="PTHR33823">
    <property type="entry name" value="RNA POLYMERASE-BINDING TRANSCRIPTION FACTOR DKSA-RELATED"/>
    <property type="match status" value="1"/>
</dbReference>
<reference evidence="7 8" key="1">
    <citation type="journal article" date="2016" name="Nat. Commun.">
        <title>Thousands of microbial genomes shed light on interconnected biogeochemical processes in an aquifer system.</title>
        <authorList>
            <person name="Anantharaman K."/>
            <person name="Brown C.T."/>
            <person name="Hug L.A."/>
            <person name="Sharon I."/>
            <person name="Castelle C.J."/>
            <person name="Probst A.J."/>
            <person name="Thomas B.C."/>
            <person name="Singh A."/>
            <person name="Wilkins M.J."/>
            <person name="Karaoz U."/>
            <person name="Brodie E.L."/>
            <person name="Williams K.H."/>
            <person name="Hubbard S.S."/>
            <person name="Banfield J.F."/>
        </authorList>
    </citation>
    <scope>NUCLEOTIDE SEQUENCE [LARGE SCALE GENOMIC DNA]</scope>
</reference>
<feature type="region of interest" description="Disordered" evidence="5">
    <location>
        <begin position="31"/>
        <end position="73"/>
    </location>
</feature>
<keyword evidence="3" id="KW-0862">Zinc</keyword>